<name>A0A0V0U558_9BILA</name>
<dbReference type="EMBL" id="JYDJ01000059">
    <property type="protein sequence ID" value="KRX46377.1"/>
    <property type="molecule type" value="Genomic_DNA"/>
</dbReference>
<comment type="caution">
    <text evidence="1">The sequence shown here is derived from an EMBL/GenBank/DDBJ whole genome shotgun (WGS) entry which is preliminary data.</text>
</comment>
<keyword evidence="2" id="KW-1185">Reference proteome</keyword>
<dbReference type="STRING" id="144512.A0A0V0U558"/>
<reference evidence="1 2" key="1">
    <citation type="submission" date="2015-01" db="EMBL/GenBank/DDBJ databases">
        <title>Evolution of Trichinella species and genotypes.</title>
        <authorList>
            <person name="Korhonen P.K."/>
            <person name="Edoardo P."/>
            <person name="Giuseppe L.R."/>
            <person name="Gasser R.B."/>
        </authorList>
    </citation>
    <scope>NUCLEOTIDE SEQUENCE [LARGE SCALE GENOMIC DNA]</scope>
    <source>
        <strain evidence="1">ISS417</strain>
    </source>
</reference>
<dbReference type="Proteomes" id="UP000055048">
    <property type="component" value="Unassembled WGS sequence"/>
</dbReference>
<organism evidence="1 2">
    <name type="scientific">Trichinella murrelli</name>
    <dbReference type="NCBI Taxonomy" id="144512"/>
    <lineage>
        <taxon>Eukaryota</taxon>
        <taxon>Metazoa</taxon>
        <taxon>Ecdysozoa</taxon>
        <taxon>Nematoda</taxon>
        <taxon>Enoplea</taxon>
        <taxon>Dorylaimia</taxon>
        <taxon>Trichinellida</taxon>
        <taxon>Trichinellidae</taxon>
        <taxon>Trichinella</taxon>
    </lineage>
</organism>
<proteinExistence type="predicted"/>
<sequence>MRSIDSVWRILCAFPTFASSSYHVNHFSIFTCVMDSDRMTRHFTGKEKYWMQRCGKKIYKFYSILVDGDKVLWRKISIRCGARCCWWQSVTNENCTSFCKFFCCSTFASASFNKQSVSSGELAENVNEIDFHFVIVYSVLISINCNGIENLGKR</sequence>
<protein>
    <submittedName>
        <fullName evidence="1">Uncharacterized protein</fullName>
    </submittedName>
</protein>
<evidence type="ECO:0000313" key="2">
    <source>
        <dbReference type="Proteomes" id="UP000055048"/>
    </source>
</evidence>
<accession>A0A0V0U558</accession>
<gene>
    <name evidence="1" type="ORF">T05_14224</name>
</gene>
<evidence type="ECO:0000313" key="1">
    <source>
        <dbReference type="EMBL" id="KRX46377.1"/>
    </source>
</evidence>
<dbReference type="AlphaFoldDB" id="A0A0V0U558"/>